<organism evidence="1 2">
    <name type="scientific">Tetracentron sinense</name>
    <name type="common">Spur-leaf</name>
    <dbReference type="NCBI Taxonomy" id="13715"/>
    <lineage>
        <taxon>Eukaryota</taxon>
        <taxon>Viridiplantae</taxon>
        <taxon>Streptophyta</taxon>
        <taxon>Embryophyta</taxon>
        <taxon>Tracheophyta</taxon>
        <taxon>Spermatophyta</taxon>
        <taxon>Magnoliopsida</taxon>
        <taxon>Trochodendrales</taxon>
        <taxon>Trochodendraceae</taxon>
        <taxon>Tetracentron</taxon>
    </lineage>
</organism>
<accession>A0A835DIN8</accession>
<keyword evidence="2" id="KW-1185">Reference proteome</keyword>
<protein>
    <submittedName>
        <fullName evidence="1">Uncharacterized protein</fullName>
    </submittedName>
</protein>
<gene>
    <name evidence="1" type="ORF">HHK36_007739</name>
</gene>
<name>A0A835DIN8_TETSI</name>
<proteinExistence type="predicted"/>
<dbReference type="EMBL" id="JABCRI010000005">
    <property type="protein sequence ID" value="KAF8405663.1"/>
    <property type="molecule type" value="Genomic_DNA"/>
</dbReference>
<comment type="caution">
    <text evidence="1">The sequence shown here is derived from an EMBL/GenBank/DDBJ whole genome shotgun (WGS) entry which is preliminary data.</text>
</comment>
<dbReference type="AlphaFoldDB" id="A0A835DIN8"/>
<evidence type="ECO:0000313" key="1">
    <source>
        <dbReference type="EMBL" id="KAF8405663.1"/>
    </source>
</evidence>
<dbReference type="Proteomes" id="UP000655225">
    <property type="component" value="Unassembled WGS sequence"/>
</dbReference>
<sequence length="115" mass="13227">MNVLHISLFLSSLFRFQEKNRIREPWGFAFLFLVTVSLAVTSDSDITRINTSIIESCMLLDECEKSDEIGTLSPQNKNINAPYVEMLFDSIEEAKKYYEEYGRRKAVEGVDLHGL</sequence>
<evidence type="ECO:0000313" key="2">
    <source>
        <dbReference type="Proteomes" id="UP000655225"/>
    </source>
</evidence>
<reference evidence="1 2" key="1">
    <citation type="submission" date="2020-04" db="EMBL/GenBank/DDBJ databases">
        <title>Plant Genome Project.</title>
        <authorList>
            <person name="Zhang R.-G."/>
        </authorList>
    </citation>
    <scope>NUCLEOTIDE SEQUENCE [LARGE SCALE GENOMIC DNA]</scope>
    <source>
        <strain evidence="1">YNK0</strain>
        <tissue evidence="1">Leaf</tissue>
    </source>
</reference>
<dbReference type="OrthoDB" id="1662481at2759"/>